<comment type="similarity">
    <text evidence="2">Belongs to the TAF8 family.</text>
</comment>
<dbReference type="SUPFAM" id="SSF47113">
    <property type="entry name" value="Histone-fold"/>
    <property type="match status" value="1"/>
</dbReference>
<reference evidence="9 10" key="1">
    <citation type="submission" date="2024-11" db="EMBL/GenBank/DDBJ databases">
        <title>Chromosome-level genome assembly of the freshwater bivalve Anodonta woodiana.</title>
        <authorList>
            <person name="Chen X."/>
        </authorList>
    </citation>
    <scope>NUCLEOTIDE SEQUENCE [LARGE SCALE GENOMIC DNA]</scope>
    <source>
        <strain evidence="9">MN2024</strain>
        <tissue evidence="9">Gills</tissue>
    </source>
</reference>
<dbReference type="Pfam" id="PF10406">
    <property type="entry name" value="TAF8_C"/>
    <property type="match status" value="1"/>
</dbReference>
<name>A0ABD3TFT3_SINWO</name>
<evidence type="ECO:0000256" key="5">
    <source>
        <dbReference type="ARBA" id="ARBA00023163"/>
    </source>
</evidence>
<accession>A0ABD3TFT3</accession>
<dbReference type="Gene3D" id="1.10.20.10">
    <property type="entry name" value="Histone, subunit A"/>
    <property type="match status" value="1"/>
</dbReference>
<dbReference type="PANTHER" id="PTHR46469">
    <property type="entry name" value="TRANSCRIPTION INITIATION FACTOR TFIID SUBUNIT 8"/>
    <property type="match status" value="1"/>
</dbReference>
<evidence type="ECO:0000313" key="10">
    <source>
        <dbReference type="Proteomes" id="UP001634394"/>
    </source>
</evidence>
<dbReference type="SMART" id="SM00576">
    <property type="entry name" value="BTP"/>
    <property type="match status" value="1"/>
</dbReference>
<comment type="caution">
    <text evidence="9">The sequence shown here is derived from an EMBL/GenBank/DDBJ whole genome shotgun (WGS) entry which is preliminary data.</text>
</comment>
<comment type="subcellular location">
    <subcellularLocation>
        <location evidence="1">Nucleus</location>
    </subcellularLocation>
</comment>
<evidence type="ECO:0000256" key="1">
    <source>
        <dbReference type="ARBA" id="ARBA00004123"/>
    </source>
</evidence>
<dbReference type="CDD" id="cd22918">
    <property type="entry name" value="HFD_TAF8"/>
    <property type="match status" value="1"/>
</dbReference>
<dbReference type="PANTHER" id="PTHR46469:SF1">
    <property type="entry name" value="TRANSCRIPTION INITIATION FACTOR TFIID SUBUNIT 8"/>
    <property type="match status" value="1"/>
</dbReference>
<evidence type="ECO:0000256" key="4">
    <source>
        <dbReference type="ARBA" id="ARBA00023015"/>
    </source>
</evidence>
<feature type="compositionally biased region" description="Polar residues" evidence="7">
    <location>
        <begin position="232"/>
        <end position="250"/>
    </location>
</feature>
<evidence type="ECO:0000256" key="6">
    <source>
        <dbReference type="ARBA" id="ARBA00023242"/>
    </source>
</evidence>
<dbReference type="GO" id="GO:0005634">
    <property type="term" value="C:nucleus"/>
    <property type="evidence" value="ECO:0007669"/>
    <property type="project" value="UniProtKB-SubCell"/>
</dbReference>
<dbReference type="InterPro" id="IPR006565">
    <property type="entry name" value="BTP"/>
</dbReference>
<sequence>MSFDSDAHARARRKALRVAVGALCTEVGFGIVEDSALETLTEMLQSVLTEIGRASRSYAELSGRTEVMITDVVMACVDQGINVNSIPAHAKRVNKSVFIPPGQSTPHPVMKTLEADERMPHPHHIPDYLPPFPDPHTYIRTETYKQPMNEYQVIREKAASQRRDVERALTRFIAKTGKTQSLFKDDAGAFPLIAVQPHPQPYLSALFPKDQDLDPQQDSSSSLADSDPKQSTSSLDNSQGPQLDLSQSPLDMSDPDAIDNPYLRPVKLPRFKRKY</sequence>
<evidence type="ECO:0000313" key="9">
    <source>
        <dbReference type="EMBL" id="KAL3835884.1"/>
    </source>
</evidence>
<protein>
    <recommendedName>
        <fullName evidence="3">Transcription initiation factor TFIID subunit 8</fullName>
    </recommendedName>
</protein>
<keyword evidence="4" id="KW-0805">Transcription regulation</keyword>
<organism evidence="9 10">
    <name type="scientific">Sinanodonta woodiana</name>
    <name type="common">Chinese pond mussel</name>
    <name type="synonym">Anodonta woodiana</name>
    <dbReference type="NCBI Taxonomy" id="1069815"/>
    <lineage>
        <taxon>Eukaryota</taxon>
        <taxon>Metazoa</taxon>
        <taxon>Spiralia</taxon>
        <taxon>Lophotrochozoa</taxon>
        <taxon>Mollusca</taxon>
        <taxon>Bivalvia</taxon>
        <taxon>Autobranchia</taxon>
        <taxon>Heteroconchia</taxon>
        <taxon>Palaeoheterodonta</taxon>
        <taxon>Unionida</taxon>
        <taxon>Unionoidea</taxon>
        <taxon>Unionidae</taxon>
        <taxon>Unioninae</taxon>
        <taxon>Sinanodonta</taxon>
    </lineage>
</organism>
<dbReference type="EMBL" id="JBJQND010000018">
    <property type="protein sequence ID" value="KAL3835884.1"/>
    <property type="molecule type" value="Genomic_DNA"/>
</dbReference>
<proteinExistence type="inferred from homology"/>
<dbReference type="InterPro" id="IPR037818">
    <property type="entry name" value="TAF8"/>
</dbReference>
<dbReference type="Proteomes" id="UP001634394">
    <property type="component" value="Unassembled WGS sequence"/>
</dbReference>
<evidence type="ECO:0000256" key="7">
    <source>
        <dbReference type="SAM" id="MobiDB-lite"/>
    </source>
</evidence>
<dbReference type="CDD" id="cd08049">
    <property type="entry name" value="TAF8"/>
    <property type="match status" value="1"/>
</dbReference>
<dbReference type="Pfam" id="PF07524">
    <property type="entry name" value="Bromo_TP"/>
    <property type="match status" value="1"/>
</dbReference>
<dbReference type="InterPro" id="IPR009072">
    <property type="entry name" value="Histone-fold"/>
</dbReference>
<keyword evidence="10" id="KW-1185">Reference proteome</keyword>
<evidence type="ECO:0000256" key="3">
    <source>
        <dbReference type="ARBA" id="ARBA00017307"/>
    </source>
</evidence>
<keyword evidence="6" id="KW-0539">Nucleus</keyword>
<feature type="region of interest" description="Disordered" evidence="7">
    <location>
        <begin position="203"/>
        <end position="275"/>
    </location>
</feature>
<keyword evidence="5" id="KW-0804">Transcription</keyword>
<feature type="compositionally biased region" description="Low complexity" evidence="7">
    <location>
        <begin position="214"/>
        <end position="231"/>
    </location>
</feature>
<evidence type="ECO:0000256" key="2">
    <source>
        <dbReference type="ARBA" id="ARBA00008767"/>
    </source>
</evidence>
<feature type="domain" description="Bromodomain associated" evidence="8">
    <location>
        <begin position="9"/>
        <end position="85"/>
    </location>
</feature>
<evidence type="ECO:0000259" key="8">
    <source>
        <dbReference type="SMART" id="SM00576"/>
    </source>
</evidence>
<gene>
    <name evidence="9" type="ORF">ACJMK2_021345</name>
</gene>
<dbReference type="AlphaFoldDB" id="A0ABD3TFT3"/>
<dbReference type="InterPro" id="IPR019473">
    <property type="entry name" value="TFIID_su8_C"/>
</dbReference>